<feature type="domain" description="Glutamyl/glutaminyl-tRNA synthetase class Ib catalytic" evidence="10">
    <location>
        <begin position="8"/>
        <end position="113"/>
    </location>
</feature>
<dbReference type="eggNOG" id="COG0008">
    <property type="taxonomic scope" value="Bacteria"/>
</dbReference>
<dbReference type="PANTHER" id="PTHR43311">
    <property type="entry name" value="GLUTAMATE--TRNA LIGASE"/>
    <property type="match status" value="1"/>
</dbReference>
<feature type="binding site" evidence="7">
    <location>
        <position position="102"/>
    </location>
    <ligand>
        <name>Zn(2+)</name>
        <dbReference type="ChEBI" id="CHEBI:29105"/>
    </ligand>
</feature>
<dbReference type="GO" id="GO:0008270">
    <property type="term" value="F:zinc ion binding"/>
    <property type="evidence" value="ECO:0007669"/>
    <property type="project" value="UniProtKB-UniRule"/>
</dbReference>
<protein>
    <recommendedName>
        <fullName evidence="7">Glutamyl-Q tRNA(Asp) synthetase</fullName>
        <shortName evidence="7">Glu-Q-RSs</shortName>
        <ecNumber evidence="7">6.1.1.-</ecNumber>
    </recommendedName>
</protein>
<dbReference type="AlphaFoldDB" id="F3KRA7"/>
<dbReference type="InterPro" id="IPR014729">
    <property type="entry name" value="Rossmann-like_a/b/a_fold"/>
</dbReference>
<dbReference type="GO" id="GO:0005829">
    <property type="term" value="C:cytosol"/>
    <property type="evidence" value="ECO:0007669"/>
    <property type="project" value="TreeGrafter"/>
</dbReference>
<dbReference type="HAMAP" id="MF_01428">
    <property type="entry name" value="Glu_Q_tRNA_synth"/>
    <property type="match status" value="1"/>
</dbReference>
<feature type="region of interest" description="Disordered" evidence="9">
    <location>
        <begin position="125"/>
        <end position="174"/>
    </location>
</feature>
<feature type="domain" description="Glutamyl/glutaminyl-tRNA synthetase class Ib catalytic" evidence="10">
    <location>
        <begin position="205"/>
        <end position="285"/>
    </location>
</feature>
<dbReference type="GO" id="GO:0006400">
    <property type="term" value="P:tRNA modification"/>
    <property type="evidence" value="ECO:0007669"/>
    <property type="project" value="InterPro"/>
</dbReference>
<dbReference type="InterPro" id="IPR022380">
    <property type="entry name" value="Glu-Q_tRNA(Asp)_Synthase"/>
</dbReference>
<sequence length="338" mass="36206">MSAAYIGRFAPSPTGLLHAGSLVAALASWLDARAHGGRWLVRIEDVDQARCLPGVDQLILQQLAQCGLHADDEPLYQSRRDGVYQRVLDALAQRGRAYPCTCSRREIEQTLEHLGRPRGRHGELVYPGTCRPGPGKPAVRGGLSNGPHDRIGDHGVNPASPGAPTPAPAPAPAPATRACAWRMRVPAGVLLWEDRRLGAQAQDVAAEVGDFVLQRADGYWAYQLAVTVDDVAQGVTHIVRGEDLADNTPRQIVLLHALGYPTPTYLHTPLVLGPNGEKLSKQNGAEALDLGTPMAVMTALDAAAQVLGLSTVRDLQSDRRASALAAWVSEWKARWGPA</sequence>
<keyword evidence="6 7" id="KW-0030">Aminoacyl-tRNA synthetase</keyword>
<dbReference type="SUPFAM" id="SSF52374">
    <property type="entry name" value="Nucleotidylyl transferase"/>
    <property type="match status" value="1"/>
</dbReference>
<reference evidence="11 12" key="1">
    <citation type="journal article" date="2011" name="EMBO J.">
        <title>Structural diversity of bacterial flagellar motors.</title>
        <authorList>
            <person name="Chen S."/>
            <person name="Beeby M."/>
            <person name="Murphy G.E."/>
            <person name="Leadbetter J.R."/>
            <person name="Hendrixson D.R."/>
            <person name="Briegel A."/>
            <person name="Li Z."/>
            <person name="Shi J."/>
            <person name="Tocheva E.I."/>
            <person name="Muller A."/>
            <person name="Dobro M.J."/>
            <person name="Jensen G.J."/>
        </authorList>
    </citation>
    <scope>NUCLEOTIDE SEQUENCE [LARGE SCALE GENOMIC DNA]</scope>
    <source>
        <strain evidence="11 12">ATCC 19624</strain>
    </source>
</reference>
<dbReference type="EC" id="6.1.1.-" evidence="7"/>
<feature type="binding site" evidence="7">
    <location>
        <position position="222"/>
    </location>
    <ligand>
        <name>L-glutamate</name>
        <dbReference type="ChEBI" id="CHEBI:29985"/>
    </ligand>
</feature>
<dbReference type="PRINTS" id="PR00987">
    <property type="entry name" value="TRNASYNTHGLU"/>
</dbReference>
<evidence type="ECO:0000256" key="4">
    <source>
        <dbReference type="ARBA" id="ARBA00022833"/>
    </source>
</evidence>
<dbReference type="OrthoDB" id="9807503at2"/>
<keyword evidence="8" id="KW-0648">Protein biosynthesis</keyword>
<dbReference type="InterPro" id="IPR049940">
    <property type="entry name" value="GluQ/Sye"/>
</dbReference>
<dbReference type="STRING" id="887062.HGR_04913"/>
<dbReference type="RefSeq" id="WP_006296983.1">
    <property type="nucleotide sequence ID" value="NZ_AEGR01000042.1"/>
</dbReference>
<evidence type="ECO:0000256" key="9">
    <source>
        <dbReference type="SAM" id="MobiDB-lite"/>
    </source>
</evidence>
<feature type="binding site" evidence="7">
    <location>
        <position position="126"/>
    </location>
    <ligand>
        <name>Zn(2+)</name>
        <dbReference type="ChEBI" id="CHEBI:29105"/>
    </ligand>
</feature>
<feature type="short sequence motif" description="'HIGH' region" evidence="7">
    <location>
        <begin position="11"/>
        <end position="21"/>
    </location>
</feature>
<dbReference type="EMBL" id="AEGR01000042">
    <property type="protein sequence ID" value="EGI77808.1"/>
    <property type="molecule type" value="Genomic_DNA"/>
</dbReference>
<keyword evidence="1 7" id="KW-0436">Ligase</keyword>
<feature type="short sequence motif" description="'KMSKS' region" evidence="7">
    <location>
        <begin position="278"/>
        <end position="282"/>
    </location>
</feature>
<dbReference type="Pfam" id="PF00749">
    <property type="entry name" value="tRNA-synt_1c"/>
    <property type="match status" value="2"/>
</dbReference>
<evidence type="ECO:0000256" key="6">
    <source>
        <dbReference type="ARBA" id="ARBA00023146"/>
    </source>
</evidence>
<comment type="function">
    <text evidence="7">Catalyzes the tRNA-independent activation of glutamate in presence of ATP and the subsequent transfer of glutamate onto a tRNA(Asp). Glutamate is transferred on the 2-amino-5-(4,5-dihydroxy-2-cyclopenten-1-yl) moiety of the queuosine in the wobble position of the QUC anticodon.</text>
</comment>
<keyword evidence="3 7" id="KW-0547">Nucleotide-binding</keyword>
<dbReference type="GO" id="GO:0006424">
    <property type="term" value="P:glutamyl-tRNA aminoacylation"/>
    <property type="evidence" value="ECO:0007669"/>
    <property type="project" value="InterPro"/>
</dbReference>
<evidence type="ECO:0000256" key="5">
    <source>
        <dbReference type="ARBA" id="ARBA00022840"/>
    </source>
</evidence>
<dbReference type="InterPro" id="IPR000924">
    <property type="entry name" value="Glu/Gln-tRNA-synth"/>
</dbReference>
<evidence type="ECO:0000259" key="10">
    <source>
        <dbReference type="Pfam" id="PF00749"/>
    </source>
</evidence>
<feature type="binding site" evidence="7">
    <location>
        <position position="100"/>
    </location>
    <ligand>
        <name>Zn(2+)</name>
        <dbReference type="ChEBI" id="CHEBI:29105"/>
    </ligand>
</feature>
<feature type="binding site" evidence="7">
    <location>
        <position position="130"/>
    </location>
    <ligand>
        <name>Zn(2+)</name>
        <dbReference type="ChEBI" id="CHEBI:29105"/>
    </ligand>
</feature>
<comment type="caution">
    <text evidence="11">The sequence shown here is derived from an EMBL/GenBank/DDBJ whole genome shotgun (WGS) entry which is preliminary data.</text>
</comment>
<keyword evidence="12" id="KW-1185">Reference proteome</keyword>
<dbReference type="GO" id="GO:0005524">
    <property type="term" value="F:ATP binding"/>
    <property type="evidence" value="ECO:0007669"/>
    <property type="project" value="UniProtKB-KW"/>
</dbReference>
<dbReference type="InterPro" id="IPR020058">
    <property type="entry name" value="Glu/Gln-tRNA-synth_Ib_cat-dom"/>
</dbReference>
<evidence type="ECO:0000313" key="11">
    <source>
        <dbReference type="EMBL" id="EGI77808.1"/>
    </source>
</evidence>
<comment type="similarity">
    <text evidence="7">Belongs to the class-I aminoacyl-tRNA synthetase family. GluQ subfamily.</text>
</comment>
<evidence type="ECO:0000256" key="3">
    <source>
        <dbReference type="ARBA" id="ARBA00022741"/>
    </source>
</evidence>
<name>F3KRA7_9BURK</name>
<dbReference type="Proteomes" id="UP000016368">
    <property type="component" value="Unassembled WGS sequence"/>
</dbReference>
<feature type="binding site" evidence="7">
    <location>
        <position position="240"/>
    </location>
    <ligand>
        <name>L-glutamate</name>
        <dbReference type="ChEBI" id="CHEBI:29985"/>
    </ligand>
</feature>
<dbReference type="GO" id="GO:0004818">
    <property type="term" value="F:glutamate-tRNA ligase activity"/>
    <property type="evidence" value="ECO:0007669"/>
    <property type="project" value="TreeGrafter"/>
</dbReference>
<dbReference type="Gene3D" id="3.40.50.620">
    <property type="entry name" value="HUPs"/>
    <property type="match status" value="2"/>
</dbReference>
<evidence type="ECO:0000313" key="12">
    <source>
        <dbReference type="Proteomes" id="UP000016368"/>
    </source>
</evidence>
<accession>F3KRA7</accession>
<feature type="compositionally biased region" description="Pro residues" evidence="9">
    <location>
        <begin position="161"/>
        <end position="173"/>
    </location>
</feature>
<proteinExistence type="inferred from homology"/>
<keyword evidence="5 7" id="KW-0067">ATP-binding</keyword>
<dbReference type="PANTHER" id="PTHR43311:SF1">
    <property type="entry name" value="GLUTAMYL-Q TRNA(ASP) SYNTHETASE"/>
    <property type="match status" value="1"/>
</dbReference>
<keyword evidence="4 7" id="KW-0862">Zinc</keyword>
<evidence type="ECO:0000256" key="8">
    <source>
        <dbReference type="RuleBase" id="RU363037"/>
    </source>
</evidence>
<keyword evidence="2 7" id="KW-0479">Metal-binding</keyword>
<feature type="binding site" evidence="7">
    <location>
        <position position="281"/>
    </location>
    <ligand>
        <name>ATP</name>
        <dbReference type="ChEBI" id="CHEBI:30616"/>
    </ligand>
</feature>
<feature type="binding site" evidence="7">
    <location>
        <position position="44"/>
    </location>
    <ligand>
        <name>L-glutamate</name>
        <dbReference type="ChEBI" id="CHEBI:29985"/>
    </ligand>
</feature>
<organism evidence="11 12">
    <name type="scientific">Hylemonella gracilis ATCC 19624</name>
    <dbReference type="NCBI Taxonomy" id="887062"/>
    <lineage>
        <taxon>Bacteria</taxon>
        <taxon>Pseudomonadati</taxon>
        <taxon>Pseudomonadota</taxon>
        <taxon>Betaproteobacteria</taxon>
        <taxon>Burkholderiales</taxon>
        <taxon>Comamonadaceae</taxon>
        <taxon>Hylemonella</taxon>
    </lineage>
</organism>
<comment type="cofactor">
    <cofactor evidence="7">
        <name>Zn(2+)</name>
        <dbReference type="ChEBI" id="CHEBI:29105"/>
    </cofactor>
    <text evidence="7">Binds 1 zinc ion per subunit.</text>
</comment>
<gene>
    <name evidence="7" type="primary">gluQ</name>
    <name evidence="11" type="ORF">HGR_04913</name>
</gene>
<evidence type="ECO:0000256" key="2">
    <source>
        <dbReference type="ARBA" id="ARBA00022723"/>
    </source>
</evidence>
<evidence type="ECO:0000256" key="1">
    <source>
        <dbReference type="ARBA" id="ARBA00022598"/>
    </source>
</evidence>
<evidence type="ECO:0000256" key="7">
    <source>
        <dbReference type="HAMAP-Rule" id="MF_01428"/>
    </source>
</evidence>
<feature type="binding site" evidence="7">
    <location>
        <begin position="8"/>
        <end position="12"/>
    </location>
    <ligand>
        <name>L-glutamate</name>
        <dbReference type="ChEBI" id="CHEBI:29985"/>
    </ligand>
</feature>